<accession>A0A164ET67</accession>
<sequence>VLDVVYGLGGGESAYAEALGRLKENYGRRDVMRAALMQALEKLSIYKQDPSSFRRFAEKTRTFLYDLSRIGESATADVIERLCLKLPFADRLLWNTDRGGDLERRSLNEFGNWLCRRAMAYQNAYTIAEEQSQESQPRPKERYSTRSHAANADSNRSLSGGKAAKPFYCFKCEGRHPMETCAQFKELPSKDRLLFCMRQKLCFNCFGTNHTSRECKIKKHCNVTGCKHWHHVLLHDVNVKPENGSNSATARCNATQIKTA</sequence>
<protein>
    <recommendedName>
        <fullName evidence="4">CCHC-type domain-containing protein</fullName>
    </recommendedName>
</protein>
<feature type="compositionally biased region" description="Polar residues" evidence="1">
    <location>
        <begin position="146"/>
        <end position="158"/>
    </location>
</feature>
<feature type="non-terminal residue" evidence="2">
    <location>
        <position position="260"/>
    </location>
</feature>
<gene>
    <name evidence="2" type="ORF">APZ42_008199</name>
</gene>
<dbReference type="OrthoDB" id="10071960at2759"/>
<proteinExistence type="predicted"/>
<dbReference type="InterPro" id="IPR005312">
    <property type="entry name" value="DUF1759"/>
</dbReference>
<dbReference type="PANTHER" id="PTHR47331:SF1">
    <property type="entry name" value="GAG-LIKE PROTEIN"/>
    <property type="match status" value="1"/>
</dbReference>
<evidence type="ECO:0000313" key="2">
    <source>
        <dbReference type="EMBL" id="KZR97111.1"/>
    </source>
</evidence>
<evidence type="ECO:0000313" key="3">
    <source>
        <dbReference type="Proteomes" id="UP000076858"/>
    </source>
</evidence>
<name>A0A164ET67_9CRUS</name>
<evidence type="ECO:0000256" key="1">
    <source>
        <dbReference type="SAM" id="MobiDB-lite"/>
    </source>
</evidence>
<comment type="caution">
    <text evidence="2">The sequence shown here is derived from an EMBL/GenBank/DDBJ whole genome shotgun (WGS) entry which is preliminary data.</text>
</comment>
<feature type="region of interest" description="Disordered" evidence="1">
    <location>
        <begin position="128"/>
        <end position="160"/>
    </location>
</feature>
<reference evidence="2 3" key="1">
    <citation type="submission" date="2016-03" db="EMBL/GenBank/DDBJ databases">
        <title>EvidentialGene: Evidence-directed Construction of Genes on Genomes.</title>
        <authorList>
            <person name="Gilbert D.G."/>
            <person name="Choi J.-H."/>
            <person name="Mockaitis K."/>
            <person name="Colbourne J."/>
            <person name="Pfrender M."/>
        </authorList>
    </citation>
    <scope>NUCLEOTIDE SEQUENCE [LARGE SCALE GENOMIC DNA]</scope>
    <source>
        <strain evidence="2 3">Xinb3</strain>
        <tissue evidence="2">Complete organism</tissue>
    </source>
</reference>
<dbReference type="Proteomes" id="UP000076858">
    <property type="component" value="Unassembled WGS sequence"/>
</dbReference>
<keyword evidence="3" id="KW-1185">Reference proteome</keyword>
<organism evidence="2 3">
    <name type="scientific">Daphnia magna</name>
    <dbReference type="NCBI Taxonomy" id="35525"/>
    <lineage>
        <taxon>Eukaryota</taxon>
        <taxon>Metazoa</taxon>
        <taxon>Ecdysozoa</taxon>
        <taxon>Arthropoda</taxon>
        <taxon>Crustacea</taxon>
        <taxon>Branchiopoda</taxon>
        <taxon>Diplostraca</taxon>
        <taxon>Cladocera</taxon>
        <taxon>Anomopoda</taxon>
        <taxon>Daphniidae</taxon>
        <taxon>Daphnia</taxon>
    </lineage>
</organism>
<dbReference type="AlphaFoldDB" id="A0A164ET67"/>
<dbReference type="PANTHER" id="PTHR47331">
    <property type="entry name" value="PHD-TYPE DOMAIN-CONTAINING PROTEIN"/>
    <property type="match status" value="1"/>
</dbReference>
<dbReference type="EMBL" id="LRGB01022589">
    <property type="protein sequence ID" value="KZR97111.1"/>
    <property type="molecule type" value="Genomic_DNA"/>
</dbReference>
<evidence type="ECO:0008006" key="4">
    <source>
        <dbReference type="Google" id="ProtNLM"/>
    </source>
</evidence>
<feature type="non-terminal residue" evidence="2">
    <location>
        <position position="1"/>
    </location>
</feature>
<dbReference type="Pfam" id="PF03564">
    <property type="entry name" value="DUF1759"/>
    <property type="match status" value="1"/>
</dbReference>